<feature type="compositionally biased region" description="Acidic residues" evidence="2">
    <location>
        <begin position="22"/>
        <end position="48"/>
    </location>
</feature>
<evidence type="ECO:0000256" key="1">
    <source>
        <dbReference type="SAM" id="Coils"/>
    </source>
</evidence>
<reference evidence="3 4" key="1">
    <citation type="journal article" date="2015" name="Plant Cell">
        <title>Oil accumulation by the oleaginous diatom Fistulifera solaris as revealed by the genome and transcriptome.</title>
        <authorList>
            <person name="Tanaka T."/>
            <person name="Maeda Y."/>
            <person name="Veluchamy A."/>
            <person name="Tanaka M."/>
            <person name="Abida H."/>
            <person name="Marechal E."/>
            <person name="Bowler C."/>
            <person name="Muto M."/>
            <person name="Sunaga Y."/>
            <person name="Tanaka M."/>
            <person name="Yoshino T."/>
            <person name="Taniguchi T."/>
            <person name="Fukuda Y."/>
            <person name="Nemoto M."/>
            <person name="Matsumoto M."/>
            <person name="Wong P.S."/>
            <person name="Aburatani S."/>
            <person name="Fujibuchi W."/>
        </authorList>
    </citation>
    <scope>NUCLEOTIDE SEQUENCE [LARGE SCALE GENOMIC DNA]</scope>
    <source>
        <strain evidence="3 4">JPCC DA0580</strain>
    </source>
</reference>
<feature type="compositionally biased region" description="Polar residues" evidence="2">
    <location>
        <begin position="239"/>
        <end position="248"/>
    </location>
</feature>
<accession>A0A1Z5JFX6</accession>
<feature type="compositionally biased region" description="Low complexity" evidence="2">
    <location>
        <begin position="225"/>
        <end position="237"/>
    </location>
</feature>
<feature type="region of interest" description="Disordered" evidence="2">
    <location>
        <begin position="1"/>
        <end position="63"/>
    </location>
</feature>
<evidence type="ECO:0000313" key="4">
    <source>
        <dbReference type="Proteomes" id="UP000198406"/>
    </source>
</evidence>
<evidence type="ECO:0000256" key="2">
    <source>
        <dbReference type="SAM" id="MobiDB-lite"/>
    </source>
</evidence>
<evidence type="ECO:0000313" key="3">
    <source>
        <dbReference type="EMBL" id="GAX12903.1"/>
    </source>
</evidence>
<comment type="caution">
    <text evidence="3">The sequence shown here is derived from an EMBL/GenBank/DDBJ whole genome shotgun (WGS) entry which is preliminary data.</text>
</comment>
<dbReference type="InParanoid" id="A0A1Z5JFX6"/>
<dbReference type="EMBL" id="BDSP01000058">
    <property type="protein sequence ID" value="GAX12903.1"/>
    <property type="molecule type" value="Genomic_DNA"/>
</dbReference>
<dbReference type="Proteomes" id="UP000198406">
    <property type="component" value="Unassembled WGS sequence"/>
</dbReference>
<gene>
    <name evidence="3" type="ORF">FisN_32Lh074</name>
</gene>
<sequence>MSDPSHHHHQNHQHRPTHHDDDESSSDDPLLDDSVSFDENETPVDDLDVWNPEDPRYTPPVEDIEKGDLQRCMEDETYLAPGDHRSYVFMLVQSAFPDWNIPRKTPYAENEMKELKDKKPREYQALKIVKRLLVKEIRRRDDSLGRNSKNKTISALFEELERLPLRDPRDVLYLKYRERELRATIRAFLQRRSDFEKSRDAAAADGRQVDMAGSHRAAPAAQRNSTSRTTTPGSRPSQGAHSRTVSSPQRPPAANHASTATGPDRNSILMNNTLDKLLVEVSKLSHAITRIADTMVAVRQEAKSVEDEELRKELASLKRERRELQIVWAKEPDPASKQTLLGLIEGMQEEIAEITAKRQRLA</sequence>
<dbReference type="AlphaFoldDB" id="A0A1Z5JFX6"/>
<feature type="compositionally biased region" description="Basic residues" evidence="2">
    <location>
        <begin position="1"/>
        <end position="17"/>
    </location>
</feature>
<name>A0A1Z5JFX6_FISSO</name>
<protein>
    <submittedName>
        <fullName evidence="3">Uncharacterized protein</fullName>
    </submittedName>
</protein>
<keyword evidence="1" id="KW-0175">Coiled coil</keyword>
<feature type="region of interest" description="Disordered" evidence="2">
    <location>
        <begin position="196"/>
        <end position="267"/>
    </location>
</feature>
<organism evidence="3 4">
    <name type="scientific">Fistulifera solaris</name>
    <name type="common">Oleaginous diatom</name>
    <dbReference type="NCBI Taxonomy" id="1519565"/>
    <lineage>
        <taxon>Eukaryota</taxon>
        <taxon>Sar</taxon>
        <taxon>Stramenopiles</taxon>
        <taxon>Ochrophyta</taxon>
        <taxon>Bacillariophyta</taxon>
        <taxon>Bacillariophyceae</taxon>
        <taxon>Bacillariophycidae</taxon>
        <taxon>Naviculales</taxon>
        <taxon>Naviculaceae</taxon>
        <taxon>Fistulifera</taxon>
    </lineage>
</organism>
<proteinExistence type="predicted"/>
<keyword evidence="4" id="KW-1185">Reference proteome</keyword>
<feature type="coiled-coil region" evidence="1">
    <location>
        <begin position="300"/>
        <end position="327"/>
    </location>
</feature>